<protein>
    <recommendedName>
        <fullName evidence="2">Succinate dehydrogenase iron-sulfur subunit</fullName>
    </recommendedName>
</protein>
<feature type="non-terminal residue" evidence="1">
    <location>
        <position position="32"/>
    </location>
</feature>
<dbReference type="EMBL" id="UINC01077760">
    <property type="protein sequence ID" value="SVC18180.1"/>
    <property type="molecule type" value="Genomic_DNA"/>
</dbReference>
<dbReference type="AlphaFoldDB" id="A0A382K144"/>
<organism evidence="1">
    <name type="scientific">marine metagenome</name>
    <dbReference type="NCBI Taxonomy" id="408172"/>
    <lineage>
        <taxon>unclassified sequences</taxon>
        <taxon>metagenomes</taxon>
        <taxon>ecological metagenomes</taxon>
    </lineage>
</organism>
<reference evidence="1" key="1">
    <citation type="submission" date="2018-05" db="EMBL/GenBank/DDBJ databases">
        <authorList>
            <person name="Lanie J.A."/>
            <person name="Ng W.-L."/>
            <person name="Kazmierczak K.M."/>
            <person name="Andrzejewski T.M."/>
            <person name="Davidsen T.M."/>
            <person name="Wayne K.J."/>
            <person name="Tettelin H."/>
            <person name="Glass J.I."/>
            <person name="Rusch D."/>
            <person name="Podicherti R."/>
            <person name="Tsui H.-C.T."/>
            <person name="Winkler M.E."/>
        </authorList>
    </citation>
    <scope>NUCLEOTIDE SEQUENCE</scope>
</reference>
<sequence length="32" mass="3708">MRTNITLQVLRYLPEDGGEPAFQDYEVPLRAD</sequence>
<proteinExistence type="predicted"/>
<gene>
    <name evidence="1" type="ORF">METZ01_LOCUS271034</name>
</gene>
<name>A0A382K144_9ZZZZ</name>
<accession>A0A382K144</accession>
<evidence type="ECO:0008006" key="2">
    <source>
        <dbReference type="Google" id="ProtNLM"/>
    </source>
</evidence>
<evidence type="ECO:0000313" key="1">
    <source>
        <dbReference type="EMBL" id="SVC18180.1"/>
    </source>
</evidence>